<dbReference type="InterPro" id="IPR052356">
    <property type="entry name" value="Thiol_S-MT"/>
</dbReference>
<dbReference type="PANTHER" id="PTHR45036:SF1">
    <property type="entry name" value="METHYLTRANSFERASE LIKE 7A"/>
    <property type="match status" value="1"/>
</dbReference>
<evidence type="ECO:0000259" key="1">
    <source>
        <dbReference type="Pfam" id="PF08241"/>
    </source>
</evidence>
<accession>A0A2M8KJG6</accession>
<comment type="caution">
    <text evidence="2">The sequence shown here is derived from an EMBL/GenBank/DDBJ whole genome shotgun (WGS) entry which is preliminary data.</text>
</comment>
<organism evidence="2 3">
    <name type="scientific">Candidatus Portnoybacteria bacterium CG10_big_fil_rev_8_21_14_0_10_44_7</name>
    <dbReference type="NCBI Taxonomy" id="1974816"/>
    <lineage>
        <taxon>Bacteria</taxon>
        <taxon>Candidatus Portnoyibacteriota</taxon>
    </lineage>
</organism>
<dbReference type="Pfam" id="PF08241">
    <property type="entry name" value="Methyltransf_11"/>
    <property type="match status" value="1"/>
</dbReference>
<protein>
    <recommendedName>
        <fullName evidence="1">Methyltransferase type 11 domain-containing protein</fullName>
    </recommendedName>
</protein>
<evidence type="ECO:0000313" key="2">
    <source>
        <dbReference type="EMBL" id="PJE60053.1"/>
    </source>
</evidence>
<reference evidence="3" key="1">
    <citation type="submission" date="2017-09" db="EMBL/GenBank/DDBJ databases">
        <title>Depth-based differentiation of microbial function through sediment-hosted aquifers and enrichment of novel symbionts in the deep terrestrial subsurface.</title>
        <authorList>
            <person name="Probst A.J."/>
            <person name="Ladd B."/>
            <person name="Jarett J.K."/>
            <person name="Geller-Mcgrath D.E."/>
            <person name="Sieber C.M.K."/>
            <person name="Emerson J.B."/>
            <person name="Anantharaman K."/>
            <person name="Thomas B.C."/>
            <person name="Malmstrom R."/>
            <person name="Stieglmeier M."/>
            <person name="Klingl A."/>
            <person name="Woyke T."/>
            <person name="Ryan C.M."/>
            <person name="Banfield J.F."/>
        </authorList>
    </citation>
    <scope>NUCLEOTIDE SEQUENCE [LARGE SCALE GENOMIC DNA]</scope>
</reference>
<dbReference type="Proteomes" id="UP000231086">
    <property type="component" value="Unassembled WGS sequence"/>
</dbReference>
<proteinExistence type="predicted"/>
<dbReference type="EMBL" id="PFEA01000008">
    <property type="protein sequence ID" value="PJE60053.1"/>
    <property type="molecule type" value="Genomic_DNA"/>
</dbReference>
<dbReference type="SUPFAM" id="SSF53335">
    <property type="entry name" value="S-adenosyl-L-methionine-dependent methyltransferases"/>
    <property type="match status" value="1"/>
</dbReference>
<dbReference type="InterPro" id="IPR029063">
    <property type="entry name" value="SAM-dependent_MTases_sf"/>
</dbReference>
<dbReference type="Gene3D" id="3.40.50.150">
    <property type="entry name" value="Vaccinia Virus protein VP39"/>
    <property type="match status" value="1"/>
</dbReference>
<dbReference type="GO" id="GO:0008757">
    <property type="term" value="F:S-adenosylmethionine-dependent methyltransferase activity"/>
    <property type="evidence" value="ECO:0007669"/>
    <property type="project" value="InterPro"/>
</dbReference>
<gene>
    <name evidence="2" type="ORF">COU85_00395</name>
</gene>
<evidence type="ECO:0000313" key="3">
    <source>
        <dbReference type="Proteomes" id="UP000231086"/>
    </source>
</evidence>
<sequence>MENEKDVSITQVSASVWQKAQEHEGYNWVFLNRRNGYLRLLKKFLRALKNPKQIWLYFKFKDFYCGDDWNYWWLKAFDNYRVLPKHFDKALEVGSGPYSNIRLISKLVDIKDIYCTDPLMFAYLGLRMTWVSEMARKKKIYASVGKAEKIDFPDNMFELVVCNNVLDHVEDTDACFREMFRVLKRGGYFVFGQDLSNEKDLERPSWKNDDLHPIKLHHVYLDSVIDPVCEDKYKKITSRGEGRHPEQNYGNYIYIGQKK</sequence>
<name>A0A2M8KJG6_9BACT</name>
<feature type="domain" description="Methyltransferase type 11" evidence="1">
    <location>
        <begin position="91"/>
        <end position="191"/>
    </location>
</feature>
<dbReference type="AlphaFoldDB" id="A0A2M8KJG6"/>
<dbReference type="InterPro" id="IPR013216">
    <property type="entry name" value="Methyltransf_11"/>
</dbReference>
<dbReference type="CDD" id="cd02440">
    <property type="entry name" value="AdoMet_MTases"/>
    <property type="match status" value="1"/>
</dbReference>
<dbReference type="PANTHER" id="PTHR45036">
    <property type="entry name" value="METHYLTRANSFERASE LIKE 7B"/>
    <property type="match status" value="1"/>
</dbReference>